<accession>A0AAW7XJ31</accession>
<dbReference type="RefSeq" id="WP_215150925.1">
    <property type="nucleotide sequence ID" value="NZ_JAGDZI010000026.1"/>
</dbReference>
<dbReference type="PROSITE" id="PS50931">
    <property type="entry name" value="HTH_LYSR"/>
    <property type="match status" value="1"/>
</dbReference>
<dbReference type="Proteomes" id="UP001169862">
    <property type="component" value="Unassembled WGS sequence"/>
</dbReference>
<dbReference type="InterPro" id="IPR036388">
    <property type="entry name" value="WH-like_DNA-bd_sf"/>
</dbReference>
<dbReference type="InterPro" id="IPR036390">
    <property type="entry name" value="WH_DNA-bd_sf"/>
</dbReference>
<dbReference type="Pfam" id="PF03466">
    <property type="entry name" value="LysR_substrate"/>
    <property type="match status" value="1"/>
</dbReference>
<comment type="similarity">
    <text evidence="1">Belongs to the LysR transcriptional regulatory family.</text>
</comment>
<dbReference type="PANTHER" id="PTHR30419">
    <property type="entry name" value="HTH-TYPE TRANSCRIPTIONAL REGULATOR YBHD"/>
    <property type="match status" value="1"/>
</dbReference>
<dbReference type="InterPro" id="IPR005119">
    <property type="entry name" value="LysR_subst-bd"/>
</dbReference>
<dbReference type="GO" id="GO:0003700">
    <property type="term" value="F:DNA-binding transcription factor activity"/>
    <property type="evidence" value="ECO:0007669"/>
    <property type="project" value="InterPro"/>
</dbReference>
<evidence type="ECO:0000256" key="4">
    <source>
        <dbReference type="ARBA" id="ARBA00023163"/>
    </source>
</evidence>
<keyword evidence="2" id="KW-0805">Transcription regulation</keyword>
<dbReference type="InterPro" id="IPR000847">
    <property type="entry name" value="LysR_HTH_N"/>
</dbReference>
<dbReference type="Pfam" id="PF00126">
    <property type="entry name" value="HTH_1"/>
    <property type="match status" value="1"/>
</dbReference>
<dbReference type="CDD" id="cd05466">
    <property type="entry name" value="PBP2_LTTR_substrate"/>
    <property type="match status" value="1"/>
</dbReference>
<gene>
    <name evidence="6" type="ORF">Q4490_11245</name>
</gene>
<dbReference type="GO" id="GO:0005829">
    <property type="term" value="C:cytosol"/>
    <property type="evidence" value="ECO:0007669"/>
    <property type="project" value="TreeGrafter"/>
</dbReference>
<evidence type="ECO:0000256" key="3">
    <source>
        <dbReference type="ARBA" id="ARBA00023125"/>
    </source>
</evidence>
<dbReference type="GO" id="GO:0003677">
    <property type="term" value="F:DNA binding"/>
    <property type="evidence" value="ECO:0007669"/>
    <property type="project" value="UniProtKB-KW"/>
</dbReference>
<proteinExistence type="inferred from homology"/>
<dbReference type="FunFam" id="1.10.10.10:FF:000001">
    <property type="entry name" value="LysR family transcriptional regulator"/>
    <property type="match status" value="1"/>
</dbReference>
<protein>
    <submittedName>
        <fullName evidence="6">LysR family transcriptional regulator</fullName>
    </submittedName>
</protein>
<reference evidence="6" key="1">
    <citation type="submission" date="2023-07" db="EMBL/GenBank/DDBJ databases">
        <title>Genome content predicts the carbon catabolic preferences of heterotrophic bacteria.</title>
        <authorList>
            <person name="Gralka M."/>
        </authorList>
    </citation>
    <scope>NUCLEOTIDE SEQUENCE</scope>
    <source>
        <strain evidence="6">I2M16</strain>
    </source>
</reference>
<evidence type="ECO:0000313" key="7">
    <source>
        <dbReference type="Proteomes" id="UP001169862"/>
    </source>
</evidence>
<dbReference type="AlphaFoldDB" id="A0AAW7XJ31"/>
<evidence type="ECO:0000313" key="6">
    <source>
        <dbReference type="EMBL" id="MDO6454135.1"/>
    </source>
</evidence>
<dbReference type="EMBL" id="JAUOPG010000007">
    <property type="protein sequence ID" value="MDO6454135.1"/>
    <property type="molecule type" value="Genomic_DNA"/>
</dbReference>
<feature type="domain" description="HTH lysR-type" evidence="5">
    <location>
        <begin position="1"/>
        <end position="58"/>
    </location>
</feature>
<organism evidence="6 7">
    <name type="scientific">Neptunomonas phycophila</name>
    <dbReference type="NCBI Taxonomy" id="1572645"/>
    <lineage>
        <taxon>Bacteria</taxon>
        <taxon>Pseudomonadati</taxon>
        <taxon>Pseudomonadota</taxon>
        <taxon>Gammaproteobacteria</taxon>
        <taxon>Oceanospirillales</taxon>
        <taxon>Oceanospirillaceae</taxon>
        <taxon>Neptunomonas</taxon>
    </lineage>
</organism>
<name>A0AAW7XJ31_9GAMM</name>
<dbReference type="PRINTS" id="PR00039">
    <property type="entry name" value="HTHLYSR"/>
</dbReference>
<comment type="caution">
    <text evidence="6">The sequence shown here is derived from an EMBL/GenBank/DDBJ whole genome shotgun (WGS) entry which is preliminary data.</text>
</comment>
<dbReference type="Gene3D" id="3.40.190.290">
    <property type="match status" value="1"/>
</dbReference>
<evidence type="ECO:0000256" key="2">
    <source>
        <dbReference type="ARBA" id="ARBA00023015"/>
    </source>
</evidence>
<evidence type="ECO:0000259" key="5">
    <source>
        <dbReference type="PROSITE" id="PS50931"/>
    </source>
</evidence>
<keyword evidence="3" id="KW-0238">DNA-binding</keyword>
<dbReference type="PANTHER" id="PTHR30419:SF31">
    <property type="entry name" value="BLR3139 PROTEIN"/>
    <property type="match status" value="1"/>
</dbReference>
<dbReference type="SUPFAM" id="SSF53850">
    <property type="entry name" value="Periplasmic binding protein-like II"/>
    <property type="match status" value="1"/>
</dbReference>
<evidence type="ECO:0000256" key="1">
    <source>
        <dbReference type="ARBA" id="ARBA00009437"/>
    </source>
</evidence>
<keyword evidence="4" id="KW-0804">Transcription</keyword>
<dbReference type="SUPFAM" id="SSF46785">
    <property type="entry name" value="Winged helix' DNA-binding domain"/>
    <property type="match status" value="1"/>
</dbReference>
<sequence length="300" mass="33102">MDIKQLQFLCALERLGHFGKAADACCVTQPTLSMRLRNLEEELGVTLIKRKQRFEGFTPEGERLLQWAKQTISAFDGLKSEAARLKGSLVGTLRIGIVPLSHVHLMPVLKALSEQSPQLRFQLHSLSSEQIIEQLTSNHLDVGLTYLAQVESERFIVHPLGQPDIGLLYHPEYFHFDQDSNLPAPHRLPWSALANIPLGLLSPAMRFRQGIDRTASVKGVTLTPLIESDAVEHLIEAANEGLCCTLVPLPVLNSPMLDHLMIAPMETALPQPALAAVSCRNQSTPNGLALALLQMLKTTH</sequence>
<dbReference type="InterPro" id="IPR050950">
    <property type="entry name" value="HTH-type_LysR_regulators"/>
</dbReference>
<dbReference type="Gene3D" id="1.10.10.10">
    <property type="entry name" value="Winged helix-like DNA-binding domain superfamily/Winged helix DNA-binding domain"/>
    <property type="match status" value="1"/>
</dbReference>